<feature type="signal peptide" evidence="1">
    <location>
        <begin position="1"/>
        <end position="23"/>
    </location>
</feature>
<sequence length="579" mass="64118">MMYLKIILSLLLCCFLQKTQAQAPDVCARLLLGSGQDSVTWQGTPCAGFGGYVVLGQENNTGPFIPLDTVMTNNIVHTNPNENTWNYQVGMLCGGVLTNLSILVSNQRPITPDILSVSIVGNSPVITWSPSPSPEVIGYQIYKENPYGSGNYFPYPNPTTIINSTSYTDVAAVDLLVRYAIIAVSACNKSLLGLGNTVDGTTGPHTSMVVQGDIDACSQAISLNWNAYENWKEGIQSYEIWLNKNGSGFQLYQTVSKNTTQLTYTNAQDNDVLVFQVRAVEKNKVNRALSNSLRFNVLVNRPMEYIHLTKLTVTNENEIDLSWEWDTDVDYVGGDLLSGTEPSNLAPRLNLPVISTAVNSFTDDQVSPEKNSYAYKIQTEDACGHLVTSNLGQSIFLEVEALEDFENQITWSAATLEYGTVQDYSLYKYVGNTAQRIATLPATDLSYTDVLDLSNENEAENCYFVLANIVLNFPNGQSIFTQSQSNQTCAVQSSNIQIPNAVSPSGKNRSFRPIVVFSRSISNYSMLIFDRYGQQIFESNNLYDAWDGTKNGQALKMGMYVYFIRFQAPDGTWIERRGT</sequence>
<feature type="non-terminal residue" evidence="2">
    <location>
        <position position="579"/>
    </location>
</feature>
<dbReference type="SUPFAM" id="SSF49265">
    <property type="entry name" value="Fibronectin type III"/>
    <property type="match status" value="1"/>
</dbReference>
<dbReference type="InterPro" id="IPR013783">
    <property type="entry name" value="Ig-like_fold"/>
</dbReference>
<gene>
    <name evidence="2" type="ORF">HELGO_WM47919</name>
</gene>
<keyword evidence="1" id="KW-0732">Signal</keyword>
<evidence type="ECO:0000313" key="2">
    <source>
        <dbReference type="EMBL" id="CAA6824103.1"/>
    </source>
</evidence>
<evidence type="ECO:0008006" key="3">
    <source>
        <dbReference type="Google" id="ProtNLM"/>
    </source>
</evidence>
<dbReference type="Gene3D" id="2.60.40.10">
    <property type="entry name" value="Immunoglobulins"/>
    <property type="match status" value="1"/>
</dbReference>
<dbReference type="AlphaFoldDB" id="A0A6S6U5S2"/>
<evidence type="ECO:0000256" key="1">
    <source>
        <dbReference type="SAM" id="SignalP"/>
    </source>
</evidence>
<dbReference type="EMBL" id="CACVAQ010000339">
    <property type="protein sequence ID" value="CAA6824103.1"/>
    <property type="molecule type" value="Genomic_DNA"/>
</dbReference>
<dbReference type="Pfam" id="PF13585">
    <property type="entry name" value="CHU_C"/>
    <property type="match status" value="1"/>
</dbReference>
<protein>
    <recommendedName>
        <fullName evidence="3">Fibronectin type-III domain-containing protein</fullName>
    </recommendedName>
</protein>
<reference evidence="2" key="1">
    <citation type="submission" date="2020-01" db="EMBL/GenBank/DDBJ databases">
        <authorList>
            <person name="Meier V. D."/>
            <person name="Meier V D."/>
        </authorList>
    </citation>
    <scope>NUCLEOTIDE SEQUENCE</scope>
    <source>
        <strain evidence="2">HLG_WM_MAG_10</strain>
    </source>
</reference>
<accession>A0A6S6U5S2</accession>
<dbReference type="InterPro" id="IPR036116">
    <property type="entry name" value="FN3_sf"/>
</dbReference>
<feature type="chain" id="PRO_5028155480" description="Fibronectin type-III domain-containing protein" evidence="1">
    <location>
        <begin position="24"/>
        <end position="579"/>
    </location>
</feature>
<name>A0A6S6U5S2_9BACT</name>
<organism evidence="2">
    <name type="scientific">uncultured Aureispira sp</name>
    <dbReference type="NCBI Taxonomy" id="1331704"/>
    <lineage>
        <taxon>Bacteria</taxon>
        <taxon>Pseudomonadati</taxon>
        <taxon>Bacteroidota</taxon>
        <taxon>Saprospiria</taxon>
        <taxon>Saprospirales</taxon>
        <taxon>Saprospiraceae</taxon>
        <taxon>Aureispira</taxon>
        <taxon>environmental samples</taxon>
    </lineage>
</organism>
<proteinExistence type="predicted"/>